<feature type="domain" description="Rieske" evidence="8">
    <location>
        <begin position="29"/>
        <end position="136"/>
    </location>
</feature>
<dbReference type="CDD" id="cd03469">
    <property type="entry name" value="Rieske_RO_Alpha_N"/>
    <property type="match status" value="1"/>
</dbReference>
<keyword evidence="10" id="KW-1185">Reference proteome</keyword>
<dbReference type="CDD" id="cd00680">
    <property type="entry name" value="RHO_alpha_C"/>
    <property type="match status" value="1"/>
</dbReference>
<sequence length="375" mass="42737">MTEQTISSRFYTDESCYEFDKEHIFYRTWQFVGHVSQVTNPGDFFTEKVGDESLLIAKGEDGVVRTFYNVCRHRAHAIASGTGNRKLFVCPYHAWSYRLNGALHRAPETDKTEGFCKEQISLREVRTEIKFGMIFVNLDDDAVSLAEAYPGVEEAVLAQRPGIASMKKVFERSIEHECNWKISVENYNECYHCPTVHATSITRIYETDSYTCDLSGPITKHFMARKDNRDVHGDMHSWFLWPNTIVEVFPLHNAVSLRKIMPLGVGRSVYYYSWYVPEDLSDEALKEVQAMGQEYCDTVCVEDASVVESVHAGMRSRSFDTGPLITTYRADAPERECNGAFPVALQGRPDRVSGKRSSTRSLPIIMQGVRQRPAF</sequence>
<dbReference type="PANTHER" id="PTHR43756">
    <property type="entry name" value="CHOLINE MONOOXYGENASE, CHLOROPLASTIC"/>
    <property type="match status" value="1"/>
</dbReference>
<dbReference type="Gene3D" id="2.102.10.10">
    <property type="entry name" value="Rieske [2Fe-2S] iron-sulphur domain"/>
    <property type="match status" value="1"/>
</dbReference>
<dbReference type="PRINTS" id="PR00090">
    <property type="entry name" value="RNGDIOXGNASE"/>
</dbReference>
<dbReference type="InterPro" id="IPR036922">
    <property type="entry name" value="Rieske_2Fe-2S_sf"/>
</dbReference>
<name>A0AAW9SVM1_9RHOB</name>
<dbReference type="EC" id="1.14.13.-" evidence="9"/>
<dbReference type="AlphaFoldDB" id="A0AAW9SVM1"/>
<dbReference type="EMBL" id="JBDNCH010000004">
    <property type="protein sequence ID" value="MEN9063053.1"/>
    <property type="molecule type" value="Genomic_DNA"/>
</dbReference>
<dbReference type="InterPro" id="IPR001663">
    <property type="entry name" value="Rng_hydr_dOase-A"/>
</dbReference>
<dbReference type="PROSITE" id="PS51296">
    <property type="entry name" value="RIESKE"/>
    <property type="match status" value="1"/>
</dbReference>
<protein>
    <submittedName>
        <fullName evidence="9">Aromatic ring-hydroxylating dioxygenase subunit alpha</fullName>
        <ecNumber evidence="9">1.14.13.-</ecNumber>
    </submittedName>
</protein>
<keyword evidence="6" id="KW-0411">Iron-sulfur</keyword>
<evidence type="ECO:0000313" key="9">
    <source>
        <dbReference type="EMBL" id="MEN9063053.1"/>
    </source>
</evidence>
<dbReference type="InterPro" id="IPR015881">
    <property type="entry name" value="ARHD_Rieske_2Fe_2S"/>
</dbReference>
<keyword evidence="2" id="KW-0001">2Fe-2S</keyword>
<comment type="caution">
    <text evidence="9">The sequence shown here is derived from an EMBL/GenBank/DDBJ whole genome shotgun (WGS) entry which is preliminary data.</text>
</comment>
<dbReference type="SUPFAM" id="SSF55961">
    <property type="entry name" value="Bet v1-like"/>
    <property type="match status" value="1"/>
</dbReference>
<dbReference type="RefSeq" id="WP_347168161.1">
    <property type="nucleotide sequence ID" value="NZ_JBDNCH010000004.1"/>
</dbReference>
<evidence type="ECO:0000256" key="1">
    <source>
        <dbReference type="ARBA" id="ARBA00001962"/>
    </source>
</evidence>
<keyword evidence="3" id="KW-0479">Metal-binding</keyword>
<comment type="cofactor">
    <cofactor evidence="1">
        <name>Fe cation</name>
        <dbReference type="ChEBI" id="CHEBI:24875"/>
    </cofactor>
</comment>
<dbReference type="Pfam" id="PF00848">
    <property type="entry name" value="Ring_hydroxyl_A"/>
    <property type="match status" value="1"/>
</dbReference>
<dbReference type="PROSITE" id="PS00570">
    <property type="entry name" value="RING_HYDROXYL_ALPHA"/>
    <property type="match status" value="1"/>
</dbReference>
<accession>A0AAW9SVM1</accession>
<dbReference type="InterPro" id="IPR015879">
    <property type="entry name" value="Ring_hydroxy_dOase_asu_C_dom"/>
</dbReference>
<evidence type="ECO:0000256" key="3">
    <source>
        <dbReference type="ARBA" id="ARBA00022723"/>
    </source>
</evidence>
<dbReference type="SUPFAM" id="SSF50022">
    <property type="entry name" value="ISP domain"/>
    <property type="match status" value="1"/>
</dbReference>
<evidence type="ECO:0000256" key="6">
    <source>
        <dbReference type="ARBA" id="ARBA00023014"/>
    </source>
</evidence>
<dbReference type="Pfam" id="PF00355">
    <property type="entry name" value="Rieske"/>
    <property type="match status" value="1"/>
</dbReference>
<dbReference type="PANTHER" id="PTHR43756:SF5">
    <property type="entry name" value="CHOLINE MONOOXYGENASE, CHLOROPLASTIC"/>
    <property type="match status" value="1"/>
</dbReference>
<keyword evidence="4 9" id="KW-0560">Oxidoreductase</keyword>
<evidence type="ECO:0000256" key="7">
    <source>
        <dbReference type="ARBA" id="ARBA00023027"/>
    </source>
</evidence>
<keyword evidence="9" id="KW-0223">Dioxygenase</keyword>
<evidence type="ECO:0000259" key="8">
    <source>
        <dbReference type="PROSITE" id="PS51296"/>
    </source>
</evidence>
<dbReference type="GO" id="GO:0051213">
    <property type="term" value="F:dioxygenase activity"/>
    <property type="evidence" value="ECO:0007669"/>
    <property type="project" value="UniProtKB-KW"/>
</dbReference>
<keyword evidence="7" id="KW-0520">NAD</keyword>
<evidence type="ECO:0000256" key="2">
    <source>
        <dbReference type="ARBA" id="ARBA00022714"/>
    </source>
</evidence>
<keyword evidence="5" id="KW-0408">Iron</keyword>
<dbReference type="InterPro" id="IPR017941">
    <property type="entry name" value="Rieske_2Fe-2S"/>
</dbReference>
<dbReference type="Proteomes" id="UP001428774">
    <property type="component" value="Unassembled WGS sequence"/>
</dbReference>
<reference evidence="9 10" key="1">
    <citation type="submission" date="2024-05" db="EMBL/GenBank/DDBJ databases">
        <title>Genome sequence of Ponticoccus litoralis KCCM 90028.</title>
        <authorList>
            <person name="Kim J.M."/>
            <person name="Lee J.K."/>
            <person name="Choi B.J."/>
            <person name="Bayburt H."/>
            <person name="Baek J.H."/>
            <person name="Jeon C.O."/>
        </authorList>
    </citation>
    <scope>NUCLEOTIDE SEQUENCE [LARGE SCALE GENOMIC DNA]</scope>
    <source>
        <strain evidence="9 10">KCCM 90028</strain>
    </source>
</reference>
<evidence type="ECO:0000256" key="4">
    <source>
        <dbReference type="ARBA" id="ARBA00023002"/>
    </source>
</evidence>
<organism evidence="9 10">
    <name type="scientific">Ponticoccus litoralis</name>
    <dbReference type="NCBI Taxonomy" id="422297"/>
    <lineage>
        <taxon>Bacteria</taxon>
        <taxon>Pseudomonadati</taxon>
        <taxon>Pseudomonadota</taxon>
        <taxon>Alphaproteobacteria</taxon>
        <taxon>Rhodobacterales</taxon>
        <taxon>Roseobacteraceae</taxon>
        <taxon>Ponticoccus</taxon>
    </lineage>
</organism>
<evidence type="ECO:0000256" key="5">
    <source>
        <dbReference type="ARBA" id="ARBA00023004"/>
    </source>
</evidence>
<gene>
    <name evidence="9" type="ORF">ABFB10_20800</name>
</gene>
<dbReference type="GO" id="GO:0051537">
    <property type="term" value="F:2 iron, 2 sulfur cluster binding"/>
    <property type="evidence" value="ECO:0007669"/>
    <property type="project" value="UniProtKB-KW"/>
</dbReference>
<proteinExistence type="predicted"/>
<evidence type="ECO:0000313" key="10">
    <source>
        <dbReference type="Proteomes" id="UP001428774"/>
    </source>
</evidence>
<dbReference type="Gene3D" id="3.90.380.10">
    <property type="entry name" value="Naphthalene 1,2-dioxygenase Alpha Subunit, Chain A, domain 1"/>
    <property type="match status" value="2"/>
</dbReference>
<dbReference type="GO" id="GO:0005506">
    <property type="term" value="F:iron ion binding"/>
    <property type="evidence" value="ECO:0007669"/>
    <property type="project" value="InterPro"/>
</dbReference>